<name>A0ACC0I8U1_9ERIC</name>
<dbReference type="Proteomes" id="UP001060215">
    <property type="component" value="Chromosome 6"/>
</dbReference>
<keyword evidence="2" id="KW-1185">Reference proteome</keyword>
<proteinExistence type="predicted"/>
<sequence>MQSFRPTVQPPYQLPPNYKAHGSIIKNEAPARIIPIAALNPYPGGEMRATCFNAVVDRFRRVWYASRCSRPTCIACMSFLSVWPLVRSFDQPQRYKPFVSRCIVQGDLKIGSLREVNVKSGLPATMSTERLELLDDEEHILGVRFVGGDHRLKVSEDEVGIGGMKELGGEKMRRKSERLGKEREYEDGGYAAEVWPLVRSFDQPQRYKPFVSRCIVQGDLKIGSLRGECEVRASHNEHRKVGIA</sequence>
<protein>
    <submittedName>
        <fullName evidence="1">Abscisic acid receptor PYL9</fullName>
    </submittedName>
</protein>
<reference evidence="1 2" key="1">
    <citation type="journal article" date="2022" name="Plant J.">
        <title>Chromosome-level genome of Camellia lanceoleosa provides a valuable resource for understanding genome evolution and self-incompatibility.</title>
        <authorList>
            <person name="Gong W."/>
            <person name="Xiao S."/>
            <person name="Wang L."/>
            <person name="Liao Z."/>
            <person name="Chang Y."/>
            <person name="Mo W."/>
            <person name="Hu G."/>
            <person name="Li W."/>
            <person name="Zhao G."/>
            <person name="Zhu H."/>
            <person name="Hu X."/>
            <person name="Ji K."/>
            <person name="Xiang X."/>
            <person name="Song Q."/>
            <person name="Yuan D."/>
            <person name="Jin S."/>
            <person name="Zhang L."/>
        </authorList>
    </citation>
    <scope>NUCLEOTIDE SEQUENCE [LARGE SCALE GENOMIC DNA]</scope>
    <source>
        <strain evidence="1">SQ_2022a</strain>
    </source>
</reference>
<dbReference type="EMBL" id="CM045763">
    <property type="protein sequence ID" value="KAI8022109.1"/>
    <property type="molecule type" value="Genomic_DNA"/>
</dbReference>
<organism evidence="1 2">
    <name type="scientific">Camellia lanceoleosa</name>
    <dbReference type="NCBI Taxonomy" id="1840588"/>
    <lineage>
        <taxon>Eukaryota</taxon>
        <taxon>Viridiplantae</taxon>
        <taxon>Streptophyta</taxon>
        <taxon>Embryophyta</taxon>
        <taxon>Tracheophyta</taxon>
        <taxon>Spermatophyta</taxon>
        <taxon>Magnoliopsida</taxon>
        <taxon>eudicotyledons</taxon>
        <taxon>Gunneridae</taxon>
        <taxon>Pentapetalae</taxon>
        <taxon>asterids</taxon>
        <taxon>Ericales</taxon>
        <taxon>Theaceae</taxon>
        <taxon>Camellia</taxon>
    </lineage>
</organism>
<evidence type="ECO:0000313" key="1">
    <source>
        <dbReference type="EMBL" id="KAI8022109.1"/>
    </source>
</evidence>
<comment type="caution">
    <text evidence="1">The sequence shown here is derived from an EMBL/GenBank/DDBJ whole genome shotgun (WGS) entry which is preliminary data.</text>
</comment>
<keyword evidence="1" id="KW-0675">Receptor</keyword>
<evidence type="ECO:0000313" key="2">
    <source>
        <dbReference type="Proteomes" id="UP001060215"/>
    </source>
</evidence>
<gene>
    <name evidence="1" type="ORF">LOK49_LG03G02128</name>
</gene>
<accession>A0ACC0I8U1</accession>